<dbReference type="RefSeq" id="WP_035246515.1">
    <property type="nucleotide sequence ID" value="NZ_ARXU01000004.1"/>
</dbReference>
<feature type="short sequence motif" description="Histidine triad motif" evidence="1">
    <location>
        <begin position="98"/>
        <end position="102"/>
    </location>
</feature>
<dbReference type="PANTHER" id="PTHR46648">
    <property type="entry name" value="HIT FAMILY PROTEIN 1"/>
    <property type="match status" value="1"/>
</dbReference>
<dbReference type="PROSITE" id="PS00892">
    <property type="entry name" value="HIT_1"/>
    <property type="match status" value="1"/>
</dbReference>
<dbReference type="PANTHER" id="PTHR46648:SF1">
    <property type="entry name" value="ADENOSINE 5'-MONOPHOSPHORAMIDASE HNT1"/>
    <property type="match status" value="1"/>
</dbReference>
<feature type="domain" description="HIT" evidence="2">
    <location>
        <begin position="5"/>
        <end position="113"/>
    </location>
</feature>
<proteinExistence type="predicted"/>
<comment type="caution">
    <text evidence="3">The sequence shown here is derived from an EMBL/GenBank/DDBJ whole genome shotgun (WGS) entry which is preliminary data.</text>
</comment>
<dbReference type="PROSITE" id="PS51084">
    <property type="entry name" value="HIT_2"/>
    <property type="match status" value="1"/>
</dbReference>
<dbReference type="Gene3D" id="3.30.428.10">
    <property type="entry name" value="HIT-like"/>
    <property type="match status" value="1"/>
</dbReference>
<dbReference type="Pfam" id="PF01230">
    <property type="entry name" value="HIT"/>
    <property type="match status" value="1"/>
</dbReference>
<dbReference type="InterPro" id="IPR001310">
    <property type="entry name" value="Histidine_triad_HIT"/>
</dbReference>
<evidence type="ECO:0000259" key="2">
    <source>
        <dbReference type="PROSITE" id="PS51084"/>
    </source>
</evidence>
<evidence type="ECO:0000313" key="4">
    <source>
        <dbReference type="Proteomes" id="UP000029443"/>
    </source>
</evidence>
<name>A0ABR4WDF9_9GAMM</name>
<protein>
    <submittedName>
        <fullName evidence="3">HIT family protein</fullName>
    </submittedName>
</protein>
<dbReference type="InterPro" id="IPR019808">
    <property type="entry name" value="Histidine_triad_CS"/>
</dbReference>
<gene>
    <name evidence="3" type="ORF">T9A_01476</name>
</gene>
<dbReference type="SUPFAM" id="SSF54197">
    <property type="entry name" value="HIT-like"/>
    <property type="match status" value="1"/>
</dbReference>
<evidence type="ECO:0000256" key="1">
    <source>
        <dbReference type="PROSITE-ProRule" id="PRU00464"/>
    </source>
</evidence>
<sequence length="158" mass="17706">MSDCIFCQIRDGKLPASVVYEDERAMVILDLFPIREAHCLVIPKTHAPLLEQLDSSLTHHLMDLARRTIMAQKKAGLAVRAHNVVVNDGREANQHVPHVHVHVIPRRGGDTLATAFTWATRLLNVFGLARRRKRLDRLAGLLGEHFPEAAKSLTINSE</sequence>
<keyword evidence="4" id="KW-1185">Reference proteome</keyword>
<accession>A0ABR4WDF9</accession>
<reference evidence="3 4" key="1">
    <citation type="submission" date="2012-09" db="EMBL/GenBank/DDBJ databases">
        <title>Genome Sequence of alkane-degrading Bacterium Alcanivorax jadensis T9.</title>
        <authorList>
            <person name="Lai Q."/>
            <person name="Shao Z."/>
        </authorList>
    </citation>
    <scope>NUCLEOTIDE SEQUENCE [LARGE SCALE GENOMIC DNA]</scope>
    <source>
        <strain evidence="3 4">T9</strain>
    </source>
</reference>
<dbReference type="InterPro" id="IPR036265">
    <property type="entry name" value="HIT-like_sf"/>
</dbReference>
<dbReference type="Proteomes" id="UP000029443">
    <property type="component" value="Unassembled WGS sequence"/>
</dbReference>
<dbReference type="EMBL" id="ARXU01000004">
    <property type="protein sequence ID" value="KGD61527.1"/>
    <property type="molecule type" value="Genomic_DNA"/>
</dbReference>
<evidence type="ECO:0000313" key="3">
    <source>
        <dbReference type="EMBL" id="KGD61527.1"/>
    </source>
</evidence>
<organism evidence="3 4">
    <name type="scientific">Alcanivorax jadensis T9</name>
    <dbReference type="NCBI Taxonomy" id="1177181"/>
    <lineage>
        <taxon>Bacteria</taxon>
        <taxon>Pseudomonadati</taxon>
        <taxon>Pseudomonadota</taxon>
        <taxon>Gammaproteobacteria</taxon>
        <taxon>Oceanospirillales</taxon>
        <taxon>Alcanivoracaceae</taxon>
        <taxon>Alcanivorax</taxon>
    </lineage>
</organism>
<dbReference type="InterPro" id="IPR011146">
    <property type="entry name" value="HIT-like"/>
</dbReference>
<dbReference type="PRINTS" id="PR00332">
    <property type="entry name" value="HISTRIAD"/>
</dbReference>